<evidence type="ECO:0000259" key="2">
    <source>
        <dbReference type="Pfam" id="PF04149"/>
    </source>
</evidence>
<dbReference type="RefSeq" id="WP_344529619.1">
    <property type="nucleotide sequence ID" value="NZ_BAAAPE010000009.1"/>
</dbReference>
<keyword evidence="4" id="KW-1185">Reference proteome</keyword>
<organism evidence="3 4">
    <name type="scientific">Streptomyces albiaxialis</name>
    <dbReference type="NCBI Taxonomy" id="329523"/>
    <lineage>
        <taxon>Bacteria</taxon>
        <taxon>Bacillati</taxon>
        <taxon>Actinomycetota</taxon>
        <taxon>Actinomycetes</taxon>
        <taxon>Kitasatosporales</taxon>
        <taxon>Streptomycetaceae</taxon>
        <taxon>Streptomyces</taxon>
    </lineage>
</organism>
<evidence type="ECO:0000313" key="3">
    <source>
        <dbReference type="EMBL" id="GAA2079943.1"/>
    </source>
</evidence>
<dbReference type="Proteomes" id="UP001500016">
    <property type="component" value="Unassembled WGS sequence"/>
</dbReference>
<evidence type="ECO:0000256" key="1">
    <source>
        <dbReference type="SAM" id="MobiDB-lite"/>
    </source>
</evidence>
<dbReference type="Pfam" id="PF04149">
    <property type="entry name" value="DUF397"/>
    <property type="match status" value="1"/>
</dbReference>
<name>A0ABN2W1J8_9ACTN</name>
<comment type="caution">
    <text evidence="3">The sequence shown here is derived from an EMBL/GenBank/DDBJ whole genome shotgun (WGS) entry which is preliminary data.</text>
</comment>
<dbReference type="InterPro" id="IPR007278">
    <property type="entry name" value="DUF397"/>
</dbReference>
<accession>A0ABN2W1J8</accession>
<proteinExistence type="predicted"/>
<feature type="region of interest" description="Disordered" evidence="1">
    <location>
        <begin position="1"/>
        <end position="25"/>
    </location>
</feature>
<evidence type="ECO:0000313" key="4">
    <source>
        <dbReference type="Proteomes" id="UP001500016"/>
    </source>
</evidence>
<dbReference type="EMBL" id="BAAAPE010000009">
    <property type="protein sequence ID" value="GAA2079943.1"/>
    <property type="molecule type" value="Genomic_DNA"/>
</dbReference>
<reference evidence="3 4" key="1">
    <citation type="journal article" date="2019" name="Int. J. Syst. Evol. Microbiol.">
        <title>The Global Catalogue of Microorganisms (GCM) 10K type strain sequencing project: providing services to taxonomists for standard genome sequencing and annotation.</title>
        <authorList>
            <consortium name="The Broad Institute Genomics Platform"/>
            <consortium name="The Broad Institute Genome Sequencing Center for Infectious Disease"/>
            <person name="Wu L."/>
            <person name="Ma J."/>
        </authorList>
    </citation>
    <scope>NUCLEOTIDE SEQUENCE [LARGE SCALE GENOMIC DNA]</scope>
    <source>
        <strain evidence="3 4">JCM 15478</strain>
    </source>
</reference>
<gene>
    <name evidence="3" type="ORF">GCM10009801_37900</name>
</gene>
<sequence length="92" mass="9566">MTPHVTNGMPAEALGRTGWHKPWSGPNGGTCLEVKRLPGRRVALRQSADAASPALICPLDGFAAFIEAVKDGQADFLLTPPSTPTASAEGAR</sequence>
<feature type="domain" description="DUF397" evidence="2">
    <location>
        <begin position="18"/>
        <end position="70"/>
    </location>
</feature>
<protein>
    <submittedName>
        <fullName evidence="3">DUF397 domain-containing protein</fullName>
    </submittedName>
</protein>